<sequence length="435" mass="48752">MSGFEVVGVVLDGIPLIIAVLEDWKKVAEMGRTWRGYRNELQTLVEELGTEQDLYKTTCEKLLTGIVSQKELHDIMTNPKSHLWKQDRVESKLRQTLWYSYDSFNNTVRDMSLVVEEFKSRLGGTTDGKLDCRTPESSRPGDDYVESLKFRLALFNTNPPSRGNGWIWDEVVVCIASKTSTVVPDKTQDVKHPKLQKRQKLKKKVRFAGASAVLASIFAPAPGSPAADTTTSVTHDLCSIITQNQNKLPACKSYGHLVDSNTSSSDSFEVSPVEFQPGCRTWTMVSLHEILQDKGNHFPKLTFRHKTKLAVLIASSMMQLHKSPWVPGHLTSRDILFIRGDDTMYDATYTSRMLAPRGQALTTPHPDTPNSDIESADLFALGVLLLELALATPLDVLRSQMQQQQQQQAHRSERKIVLEHLNDVGDEFGPNYAAI</sequence>
<name>A0AAI8V7J5_9PEZI</name>
<protein>
    <submittedName>
        <fullName evidence="2">Uu.00g026430.m01.CDS01</fullName>
    </submittedName>
</protein>
<evidence type="ECO:0000313" key="2">
    <source>
        <dbReference type="EMBL" id="CAJ2499790.1"/>
    </source>
</evidence>
<comment type="caution">
    <text evidence="2">The sequence shown here is derived from an EMBL/GenBank/DDBJ whole genome shotgun (WGS) entry which is preliminary data.</text>
</comment>
<reference evidence="2" key="1">
    <citation type="submission" date="2023-10" db="EMBL/GenBank/DDBJ databases">
        <authorList>
            <person name="Hackl T."/>
        </authorList>
    </citation>
    <scope>NUCLEOTIDE SEQUENCE</scope>
</reference>
<dbReference type="AlphaFoldDB" id="A0AAI8V7J5"/>
<proteinExistence type="predicted"/>
<dbReference type="SUPFAM" id="SSF56112">
    <property type="entry name" value="Protein kinase-like (PK-like)"/>
    <property type="match status" value="1"/>
</dbReference>
<dbReference type="InterPro" id="IPR011009">
    <property type="entry name" value="Kinase-like_dom_sf"/>
</dbReference>
<dbReference type="PANTHER" id="PTHR35186">
    <property type="entry name" value="ANK_REP_REGION DOMAIN-CONTAINING PROTEIN"/>
    <property type="match status" value="1"/>
</dbReference>
<gene>
    <name evidence="2" type="ORF">KHLLAP_LOCUS258</name>
</gene>
<feature type="non-terminal residue" evidence="2">
    <location>
        <position position="435"/>
    </location>
</feature>
<evidence type="ECO:0000313" key="3">
    <source>
        <dbReference type="Proteomes" id="UP001295740"/>
    </source>
</evidence>
<dbReference type="EMBL" id="CAUWAG010000003">
    <property type="protein sequence ID" value="CAJ2499790.1"/>
    <property type="molecule type" value="Genomic_DNA"/>
</dbReference>
<dbReference type="Proteomes" id="UP001295740">
    <property type="component" value="Unassembled WGS sequence"/>
</dbReference>
<dbReference type="InterPro" id="IPR056002">
    <property type="entry name" value="DUF7580"/>
</dbReference>
<dbReference type="Pfam" id="PF24476">
    <property type="entry name" value="DUF7580"/>
    <property type="match status" value="1"/>
</dbReference>
<organism evidence="2 3">
    <name type="scientific">Anthostomella pinea</name>
    <dbReference type="NCBI Taxonomy" id="933095"/>
    <lineage>
        <taxon>Eukaryota</taxon>
        <taxon>Fungi</taxon>
        <taxon>Dikarya</taxon>
        <taxon>Ascomycota</taxon>
        <taxon>Pezizomycotina</taxon>
        <taxon>Sordariomycetes</taxon>
        <taxon>Xylariomycetidae</taxon>
        <taxon>Xylariales</taxon>
        <taxon>Xylariaceae</taxon>
        <taxon>Anthostomella</taxon>
    </lineage>
</organism>
<accession>A0AAI8V7J5</accession>
<evidence type="ECO:0000259" key="1">
    <source>
        <dbReference type="Pfam" id="PF24476"/>
    </source>
</evidence>
<feature type="domain" description="DUF7580" evidence="1">
    <location>
        <begin position="230"/>
        <end position="432"/>
    </location>
</feature>
<keyword evidence="3" id="KW-1185">Reference proteome</keyword>
<dbReference type="PANTHER" id="PTHR35186:SF4">
    <property type="entry name" value="PRION-INHIBITION AND PROPAGATION HELO DOMAIN-CONTAINING PROTEIN"/>
    <property type="match status" value="1"/>
</dbReference>